<dbReference type="Gene3D" id="3.40.50.10320">
    <property type="entry name" value="LmbE-like"/>
    <property type="match status" value="1"/>
</dbReference>
<dbReference type="AlphaFoldDB" id="A0A1V8NSZ8"/>
<evidence type="ECO:0000313" key="2">
    <source>
        <dbReference type="Proteomes" id="UP000192573"/>
    </source>
</evidence>
<evidence type="ECO:0000313" key="1">
    <source>
        <dbReference type="EMBL" id="OQM39548.1"/>
    </source>
</evidence>
<accession>A0A1V8NSZ8</accession>
<gene>
    <name evidence="1" type="ORF">BZK42_23890</name>
</gene>
<protein>
    <submittedName>
        <fullName evidence="1">PIG-L domain-containing protein</fullName>
    </submittedName>
</protein>
<proteinExistence type="predicted"/>
<comment type="caution">
    <text evidence="1">The sequence shown here is derived from an EMBL/GenBank/DDBJ whole genome shotgun (WGS) entry which is preliminary data.</text>
</comment>
<sequence length="224" mass="25287">MDKVLKSVLLPQSIKKRKGILAIGAHPDDIELGCGASLARLAKNGVYITAVVMTPGKSGADKIIDRHQESREALKILGCQQTIHLDFTDTRAHLELNGMIRALENIIHHEIPSEVEIRRVYTMHNADRHQDHAAVYQASMVACRSIPQILGYETPSTWMSFMPQVFELVGEDDFNLKLKALSKHKSQSKRDYMRSERLRAVAQFRGQQINSNYGEGFVVHKMIL</sequence>
<name>A0A1V8NSZ8_CITBR</name>
<organism evidence="1 2">
    <name type="scientific">Citrobacter braakii</name>
    <dbReference type="NCBI Taxonomy" id="57706"/>
    <lineage>
        <taxon>Bacteria</taxon>
        <taxon>Pseudomonadati</taxon>
        <taxon>Pseudomonadota</taxon>
        <taxon>Gammaproteobacteria</taxon>
        <taxon>Enterobacterales</taxon>
        <taxon>Enterobacteriaceae</taxon>
        <taxon>Citrobacter</taxon>
        <taxon>Citrobacter freundii complex</taxon>
    </lineage>
</organism>
<dbReference type="GO" id="GO:0016811">
    <property type="term" value="F:hydrolase activity, acting on carbon-nitrogen (but not peptide) bonds, in linear amides"/>
    <property type="evidence" value="ECO:0007669"/>
    <property type="project" value="TreeGrafter"/>
</dbReference>
<dbReference type="Proteomes" id="UP000192573">
    <property type="component" value="Unassembled WGS sequence"/>
</dbReference>
<dbReference type="EMBL" id="NAEW01000020">
    <property type="protein sequence ID" value="OQM39548.1"/>
    <property type="molecule type" value="Genomic_DNA"/>
</dbReference>
<dbReference type="PANTHER" id="PTHR12993">
    <property type="entry name" value="N-ACETYLGLUCOSAMINYL-PHOSPHATIDYLINOSITOL DE-N-ACETYLASE-RELATED"/>
    <property type="match status" value="1"/>
</dbReference>
<dbReference type="InterPro" id="IPR024078">
    <property type="entry name" value="LmbE-like_dom_sf"/>
</dbReference>
<dbReference type="PANTHER" id="PTHR12993:SF30">
    <property type="entry name" value="N-ACETYL-ALPHA-D-GLUCOSAMINYL L-MALATE DEACETYLASE 1"/>
    <property type="match status" value="1"/>
</dbReference>
<dbReference type="RefSeq" id="WP_080860537.1">
    <property type="nucleotide sequence ID" value="NZ_NAEW01000020.1"/>
</dbReference>
<dbReference type="InterPro" id="IPR003737">
    <property type="entry name" value="GlcNAc_PI_deacetylase-related"/>
</dbReference>
<dbReference type="Pfam" id="PF02585">
    <property type="entry name" value="PIG-L"/>
    <property type="match status" value="1"/>
</dbReference>
<dbReference type="SUPFAM" id="SSF102588">
    <property type="entry name" value="LmbE-like"/>
    <property type="match status" value="1"/>
</dbReference>
<reference evidence="1 2" key="1">
    <citation type="submission" date="2017-03" db="EMBL/GenBank/DDBJ databases">
        <authorList>
            <person name="Afonso C.L."/>
            <person name="Miller P.J."/>
            <person name="Scott M.A."/>
            <person name="Spackman E."/>
            <person name="Goraichik I."/>
            <person name="Dimitrov K.M."/>
            <person name="Suarez D.L."/>
            <person name="Swayne D.E."/>
        </authorList>
    </citation>
    <scope>NUCLEOTIDE SEQUENCE [LARGE SCALE GENOMIC DNA]</scope>
    <source>
        <strain evidence="1 2">ATCC 51113</strain>
    </source>
</reference>